<evidence type="ECO:0000259" key="2">
    <source>
        <dbReference type="Pfam" id="PF03781"/>
    </source>
</evidence>
<feature type="compositionally biased region" description="Basic and acidic residues" evidence="1">
    <location>
        <begin position="231"/>
        <end position="240"/>
    </location>
</feature>
<reference evidence="3" key="1">
    <citation type="journal article" date="2016" name="Front. Microbiol.">
        <title>Genome Sequence of the Piezophilic, Mesophilic Sulfate-Reducing Bacterium Desulfovibrio indicus J2T.</title>
        <authorList>
            <person name="Cao J."/>
            <person name="Maignien L."/>
            <person name="Shao Z."/>
            <person name="Alain K."/>
            <person name="Jebbar M."/>
        </authorList>
    </citation>
    <scope>NUCLEOTIDE SEQUENCE</scope>
    <source>
        <strain evidence="3">NBRC 103626</strain>
    </source>
</reference>
<dbReference type="InterPro" id="IPR005532">
    <property type="entry name" value="SUMF_dom"/>
</dbReference>
<evidence type="ECO:0000313" key="4">
    <source>
        <dbReference type="Proteomes" id="UP001055108"/>
    </source>
</evidence>
<dbReference type="InterPro" id="IPR051043">
    <property type="entry name" value="Sulfatase_Mod_Factor_Kinase"/>
</dbReference>
<dbReference type="EMBL" id="BPQM01000152">
    <property type="protein sequence ID" value="GJD81678.1"/>
    <property type="molecule type" value="Genomic_DNA"/>
</dbReference>
<dbReference type="Gene3D" id="3.90.1580.10">
    <property type="entry name" value="paralog of FGE (formylglycine-generating enzyme)"/>
    <property type="match status" value="1"/>
</dbReference>
<name>A0AA37MGN6_9HYPH</name>
<dbReference type="InterPro" id="IPR016187">
    <property type="entry name" value="CTDL_fold"/>
</dbReference>
<dbReference type="PANTHER" id="PTHR23150">
    <property type="entry name" value="SULFATASE MODIFYING FACTOR 1, 2"/>
    <property type="match status" value="1"/>
</dbReference>
<comment type="caution">
    <text evidence="3">The sequence shown here is derived from an EMBL/GenBank/DDBJ whole genome shotgun (WGS) entry which is preliminary data.</text>
</comment>
<dbReference type="Proteomes" id="UP001055108">
    <property type="component" value="Unassembled WGS sequence"/>
</dbReference>
<dbReference type="Pfam" id="PF03781">
    <property type="entry name" value="FGE-sulfatase"/>
    <property type="match status" value="1"/>
</dbReference>
<keyword evidence="4" id="KW-1185">Reference proteome</keyword>
<gene>
    <name evidence="3" type="ORF">NBEOAGPD_4932</name>
</gene>
<feature type="domain" description="Sulfatase-modifying factor enzyme-like" evidence="2">
    <location>
        <begin position="1"/>
        <end position="290"/>
    </location>
</feature>
<dbReference type="InterPro" id="IPR042095">
    <property type="entry name" value="SUMF_sf"/>
</dbReference>
<dbReference type="SUPFAM" id="SSF56436">
    <property type="entry name" value="C-type lectin-like"/>
    <property type="match status" value="1"/>
</dbReference>
<evidence type="ECO:0000256" key="1">
    <source>
        <dbReference type="SAM" id="MobiDB-lite"/>
    </source>
</evidence>
<evidence type="ECO:0000313" key="3">
    <source>
        <dbReference type="EMBL" id="GJD81678.1"/>
    </source>
</evidence>
<sequence length="297" mass="33233">MGSDQHYPEEAPVHRVAVDGFWMDESPVTNRQFRRFVQATGYRTLAEIPPDPKNYPGALPHMLFAGSMVFVPPLGPVDLRHHGRWWTLLKGADWRHPYGPGSSLKGLDDHPVVHVAFHDARAYTVWAGRALPTEAEWEFAARGGLDGAEFAWGDAFAPGGRRMANTWQGEFPYLNTADGSYRRTTPAGSFPPNGYGLVDMIGNVWEWTSDWFAPRHKADAAKACCIPENPRGGREMDSLDPRSPQSPIPRKVVKGGSHLCAPNYCRRYRPAARHPQPIDTSMSHVGFRTIIRERMPP</sequence>
<proteinExistence type="predicted"/>
<organism evidence="3 4">
    <name type="scientific">Methylobacterium gregans</name>
    <dbReference type="NCBI Taxonomy" id="374424"/>
    <lineage>
        <taxon>Bacteria</taxon>
        <taxon>Pseudomonadati</taxon>
        <taxon>Pseudomonadota</taxon>
        <taxon>Alphaproteobacteria</taxon>
        <taxon>Hyphomicrobiales</taxon>
        <taxon>Methylobacteriaceae</taxon>
        <taxon>Methylobacterium</taxon>
    </lineage>
</organism>
<dbReference type="AlphaFoldDB" id="A0AA37MGN6"/>
<accession>A0AA37MGN6</accession>
<reference evidence="3" key="2">
    <citation type="submission" date="2021-08" db="EMBL/GenBank/DDBJ databases">
        <authorList>
            <person name="Tani A."/>
            <person name="Ola A."/>
            <person name="Ogura Y."/>
            <person name="Katsura K."/>
            <person name="Hayashi T."/>
        </authorList>
    </citation>
    <scope>NUCLEOTIDE SEQUENCE</scope>
    <source>
        <strain evidence="3">NBRC 103626</strain>
    </source>
</reference>
<protein>
    <submittedName>
        <fullName evidence="3">Formylglycine-generating enzyme</fullName>
    </submittedName>
</protein>
<dbReference type="PANTHER" id="PTHR23150:SF19">
    <property type="entry name" value="FORMYLGLYCINE-GENERATING ENZYME"/>
    <property type="match status" value="1"/>
</dbReference>
<dbReference type="GO" id="GO:0120147">
    <property type="term" value="F:formylglycine-generating oxidase activity"/>
    <property type="evidence" value="ECO:0007669"/>
    <property type="project" value="TreeGrafter"/>
</dbReference>
<feature type="region of interest" description="Disordered" evidence="1">
    <location>
        <begin position="228"/>
        <end position="250"/>
    </location>
</feature>